<accession>A0A319DYK2</accession>
<gene>
    <name evidence="1" type="ORF">BO71DRAFT_381888</name>
</gene>
<evidence type="ECO:0000313" key="2">
    <source>
        <dbReference type="Proteomes" id="UP000247810"/>
    </source>
</evidence>
<protein>
    <submittedName>
        <fullName evidence="1">Uncharacterized protein</fullName>
    </submittedName>
</protein>
<evidence type="ECO:0000313" key="1">
    <source>
        <dbReference type="EMBL" id="PYH93298.1"/>
    </source>
</evidence>
<dbReference type="OrthoDB" id="4510061at2759"/>
<name>A0A319DYK2_9EURO</name>
<reference evidence="1 2" key="1">
    <citation type="submission" date="2018-02" db="EMBL/GenBank/DDBJ databases">
        <title>The genomes of Aspergillus section Nigri reveals drivers in fungal speciation.</title>
        <authorList>
            <consortium name="DOE Joint Genome Institute"/>
            <person name="Vesth T.C."/>
            <person name="Nybo J."/>
            <person name="Theobald S."/>
            <person name="Brandl J."/>
            <person name="Frisvad J.C."/>
            <person name="Nielsen K.F."/>
            <person name="Lyhne E.K."/>
            <person name="Kogle M.E."/>
            <person name="Kuo A."/>
            <person name="Riley R."/>
            <person name="Clum A."/>
            <person name="Nolan M."/>
            <person name="Lipzen A."/>
            <person name="Salamov A."/>
            <person name="Henrissat B."/>
            <person name="Wiebenga A."/>
            <person name="De vries R.P."/>
            <person name="Grigoriev I.V."/>
            <person name="Mortensen U.H."/>
            <person name="Andersen M.R."/>
            <person name="Baker S.E."/>
        </authorList>
    </citation>
    <scope>NUCLEOTIDE SEQUENCE [LARGE SCALE GENOMIC DNA]</scope>
    <source>
        <strain evidence="1 2">CBS 707.79</strain>
    </source>
</reference>
<keyword evidence="2" id="KW-1185">Reference proteome</keyword>
<dbReference type="Proteomes" id="UP000247810">
    <property type="component" value="Unassembled WGS sequence"/>
</dbReference>
<dbReference type="EMBL" id="KZ825896">
    <property type="protein sequence ID" value="PYH93298.1"/>
    <property type="molecule type" value="Genomic_DNA"/>
</dbReference>
<dbReference type="VEuPathDB" id="FungiDB:BO71DRAFT_381888"/>
<organism evidence="1 2">
    <name type="scientific">Aspergillus ellipticus CBS 707.79</name>
    <dbReference type="NCBI Taxonomy" id="1448320"/>
    <lineage>
        <taxon>Eukaryota</taxon>
        <taxon>Fungi</taxon>
        <taxon>Dikarya</taxon>
        <taxon>Ascomycota</taxon>
        <taxon>Pezizomycotina</taxon>
        <taxon>Eurotiomycetes</taxon>
        <taxon>Eurotiomycetidae</taxon>
        <taxon>Eurotiales</taxon>
        <taxon>Aspergillaceae</taxon>
        <taxon>Aspergillus</taxon>
        <taxon>Aspergillus subgen. Circumdati</taxon>
    </lineage>
</organism>
<dbReference type="AlphaFoldDB" id="A0A319DYK2"/>
<sequence length="179" mass="20144">MADGLNEARALRVAEIINDYRTLLVHISQQNIQAPGEDYNEEGYKAIREGLAAAQALMSSNYNPSMTPAQSNVETEKAELQRVILDSSARRFQAHRIYLRVAAARRWAINRQNVLRGQRPGPQHATQLKTVSNTFRQELAQVTDQHVVADLRAADMRAGHWLADDPSLPVILSWIRSHP</sequence>
<proteinExistence type="predicted"/>